<dbReference type="Pfam" id="PF02738">
    <property type="entry name" value="MoCoBD_1"/>
    <property type="match status" value="1"/>
</dbReference>
<keyword evidence="5" id="KW-0614">Plasmid</keyword>
<dbReference type="KEGG" id="tro:trd_A0337"/>
<proteinExistence type="predicted"/>
<dbReference type="InterPro" id="IPR046867">
    <property type="entry name" value="AldOxase/xan_DH_MoCoBD2"/>
</dbReference>
<dbReference type="AlphaFoldDB" id="B9L3H3"/>
<dbReference type="RefSeq" id="WP_012643235.1">
    <property type="nucleotide sequence ID" value="NC_011961.1"/>
</dbReference>
<geneLocation type="plasmid" evidence="6">
    <name>Tros</name>
</geneLocation>
<dbReference type="Gene3D" id="3.30.365.10">
    <property type="entry name" value="Aldehyde oxidase/xanthine dehydrogenase, molybdopterin binding domain"/>
    <property type="match status" value="4"/>
</dbReference>
<comment type="cofactor">
    <cofactor evidence="3">
        <name>Mo-molybdopterin cytosine dinucleotide</name>
        <dbReference type="ChEBI" id="CHEBI:71308"/>
    </cofactor>
</comment>
<evidence type="ECO:0000313" key="6">
    <source>
        <dbReference type="Proteomes" id="UP000000447"/>
    </source>
</evidence>
<dbReference type="EMBL" id="CP001276">
    <property type="protein sequence ID" value="ACM07248.1"/>
    <property type="molecule type" value="Genomic_DNA"/>
</dbReference>
<reference evidence="5 6" key="1">
    <citation type="journal article" date="2009" name="PLoS ONE">
        <title>Complete genome sequence of the aerobic CO-oxidizing thermophile Thermomicrobium roseum.</title>
        <authorList>
            <person name="Wu D."/>
            <person name="Raymond J."/>
            <person name="Wu M."/>
            <person name="Chatterji S."/>
            <person name="Ren Q."/>
            <person name="Graham J.E."/>
            <person name="Bryant D.A."/>
            <person name="Robb F."/>
            <person name="Colman A."/>
            <person name="Tallon L.J."/>
            <person name="Badger J.H."/>
            <person name="Madupu R."/>
            <person name="Ward N.L."/>
            <person name="Eisen J.A."/>
        </authorList>
    </citation>
    <scope>NUCLEOTIDE SEQUENCE [LARGE SCALE GENOMIC DNA]</scope>
    <source>
        <strain evidence="6">ATCC 27502 / DSM 5159 / P-2</strain>
        <plasmid evidence="5">unnamed</plasmid>
    </source>
</reference>
<dbReference type="FunFam" id="3.30.365.10:FF:000001">
    <property type="entry name" value="Xanthine dehydrogenase oxidase"/>
    <property type="match status" value="1"/>
</dbReference>
<keyword evidence="2 5" id="KW-0560">Oxidoreductase</keyword>
<organism evidence="5 6">
    <name type="scientific">Thermomicrobium roseum (strain ATCC 27502 / DSM 5159 / P-2)</name>
    <dbReference type="NCBI Taxonomy" id="309801"/>
    <lineage>
        <taxon>Bacteria</taxon>
        <taxon>Pseudomonadati</taxon>
        <taxon>Thermomicrobiota</taxon>
        <taxon>Thermomicrobia</taxon>
        <taxon>Thermomicrobiales</taxon>
        <taxon>Thermomicrobiaceae</taxon>
        <taxon>Thermomicrobium</taxon>
    </lineage>
</organism>
<dbReference type="InterPro" id="IPR016208">
    <property type="entry name" value="Ald_Oxase/xanthine_DH-like"/>
</dbReference>
<evidence type="ECO:0000256" key="2">
    <source>
        <dbReference type="ARBA" id="ARBA00023002"/>
    </source>
</evidence>
<dbReference type="HOGENOM" id="CLU_001681_2_0_0"/>
<evidence type="ECO:0000313" key="5">
    <source>
        <dbReference type="EMBL" id="ACM07248.1"/>
    </source>
</evidence>
<evidence type="ECO:0000256" key="1">
    <source>
        <dbReference type="ARBA" id="ARBA00022505"/>
    </source>
</evidence>
<dbReference type="Gene3D" id="3.90.1170.50">
    <property type="entry name" value="Aldehyde oxidase/xanthine dehydrogenase, a/b hammerhead"/>
    <property type="match status" value="1"/>
</dbReference>
<sequence>MIGQSVKRVEDFRFLTGQACYTRDVQIPGTAPLQALFLRSPYPAARITRILTEQAARVPGVVAVLTAAALPGHLRPIPLIRKPPTSHHALPVIPLLADQVVRYQGEPIACVVATTEAVAQDALELIQVEYEPLPAVGQIDAAIGSDAPLVHPDLETNIAFSATLRNGPVDDAFGKAAVVVRQRMHNNRVVPHPLEPRSVLASYDRETRQLTVWFSTQRPHHTRWFLSQILDYPENLIRVIMPDVGGAFGCKEPIYPDEVLVCLASMLLQRPVRWTESRSEHFLSTTHGRDQLADLELAADADGRLLGLRGTVWLNIGAYLYPNTSGVVLARTLPLLPGAYDIPAFDVTAHGVFTNTVPTGPYRGAGRPEAIYFIERLIDILASKLNIDPAEIRRRNFLELSPEKPTRTITGLSYDSGNFRQILDTALELSSYREHRLRQRNGDSEERLIGIGIAAYVELGGATPSTAAALEGSPPLWESATVTADPTGSIVVRVGTAGHGQGHETTFAQIAASVLGIPLSSIRVEFGDTATAPFGFGTFGTRSMTVGGSAVYLACQQLLQHAIKLAAEMLEANSSDVVYDRGYFYVRGLEDRSVSFQEVCHAAYFSLVPFRAGLQPGLQVTATYDPPNYTFATGVHVAVVAIDRHTGQLDVLSYVGVDDCGRAINPMIVEGQLHGGIAQGIGQALFEHARYSRDGILMNPSLLDYALPRSTHLPTFETHLIEFPSLSNPLGVKGIGEGGAIVGPVAITNAVHDALRCFGITHLNMPHTPEQLWRVIGRGEAGERREE</sequence>
<protein>
    <submittedName>
        <fullName evidence="5">Carbon monoxide dehydrogenase large chain (COdehydrogenase subunit L) (CO-DH L)</fullName>
        <ecNumber evidence="5">1.2.99.2</ecNumber>
    </submittedName>
</protein>
<dbReference type="GO" id="GO:0005506">
    <property type="term" value="F:iron ion binding"/>
    <property type="evidence" value="ECO:0007669"/>
    <property type="project" value="InterPro"/>
</dbReference>
<dbReference type="SUPFAM" id="SSF54665">
    <property type="entry name" value="CO dehydrogenase molybdoprotein N-domain-like"/>
    <property type="match status" value="1"/>
</dbReference>
<dbReference type="InterPro" id="IPR036856">
    <property type="entry name" value="Ald_Oxase/Xan_DH_a/b_sf"/>
</dbReference>
<dbReference type="EC" id="1.2.99.2" evidence="5"/>
<dbReference type="SUPFAM" id="SSF56003">
    <property type="entry name" value="Molybdenum cofactor-binding domain"/>
    <property type="match status" value="1"/>
</dbReference>
<dbReference type="GO" id="GO:0016491">
    <property type="term" value="F:oxidoreductase activity"/>
    <property type="evidence" value="ECO:0007669"/>
    <property type="project" value="UniProtKB-KW"/>
</dbReference>
<dbReference type="Pfam" id="PF20256">
    <property type="entry name" value="MoCoBD_2"/>
    <property type="match status" value="1"/>
</dbReference>
<dbReference type="InterPro" id="IPR037165">
    <property type="entry name" value="AldOxase/xan_DH_Mopterin-bd_sf"/>
</dbReference>
<dbReference type="Proteomes" id="UP000000447">
    <property type="component" value="Plasmid unnamed"/>
</dbReference>
<gene>
    <name evidence="5" type="ordered locus">trd_A0337</name>
</gene>
<dbReference type="InterPro" id="IPR008274">
    <property type="entry name" value="AldOxase/xan_DH_MoCoBD1"/>
</dbReference>
<dbReference type="SMART" id="SM01008">
    <property type="entry name" value="Ald_Xan_dh_C"/>
    <property type="match status" value="1"/>
</dbReference>
<feature type="domain" description="Aldehyde oxidase/xanthine dehydrogenase a/b hammerhead" evidence="4">
    <location>
        <begin position="16"/>
        <end position="134"/>
    </location>
</feature>
<dbReference type="PANTHER" id="PTHR11908:SF132">
    <property type="entry name" value="ALDEHYDE OXIDASE 1-RELATED"/>
    <property type="match status" value="1"/>
</dbReference>
<dbReference type="OrthoDB" id="9759791at2"/>
<keyword evidence="1" id="KW-0500">Molybdenum</keyword>
<dbReference type="Pfam" id="PF01315">
    <property type="entry name" value="Ald_Xan_dh_C"/>
    <property type="match status" value="1"/>
</dbReference>
<dbReference type="InterPro" id="IPR000674">
    <property type="entry name" value="Ald_Oxase/Xan_DH_a/b"/>
</dbReference>
<dbReference type="eggNOG" id="COG1529">
    <property type="taxonomic scope" value="Bacteria"/>
</dbReference>
<keyword evidence="6" id="KW-1185">Reference proteome</keyword>
<evidence type="ECO:0000259" key="4">
    <source>
        <dbReference type="SMART" id="SM01008"/>
    </source>
</evidence>
<evidence type="ECO:0000256" key="3">
    <source>
        <dbReference type="ARBA" id="ARBA00053029"/>
    </source>
</evidence>
<accession>B9L3H3</accession>
<dbReference type="PANTHER" id="PTHR11908">
    <property type="entry name" value="XANTHINE DEHYDROGENASE"/>
    <property type="match status" value="1"/>
</dbReference>
<name>B9L3H3_THERP</name>